<evidence type="ECO:0008006" key="3">
    <source>
        <dbReference type="Google" id="ProtNLM"/>
    </source>
</evidence>
<evidence type="ECO:0000313" key="1">
    <source>
        <dbReference type="EMBL" id="GFS27262.1"/>
    </source>
</evidence>
<dbReference type="Proteomes" id="UP000762676">
    <property type="component" value="Unassembled WGS sequence"/>
</dbReference>
<gene>
    <name evidence="1" type="ORF">ElyMa_005251700</name>
</gene>
<dbReference type="InterPro" id="IPR036691">
    <property type="entry name" value="Endo/exonu/phosph_ase_sf"/>
</dbReference>
<accession>A0AAV4K0G7</accession>
<keyword evidence="2" id="KW-1185">Reference proteome</keyword>
<organism evidence="1 2">
    <name type="scientific">Elysia marginata</name>
    <dbReference type="NCBI Taxonomy" id="1093978"/>
    <lineage>
        <taxon>Eukaryota</taxon>
        <taxon>Metazoa</taxon>
        <taxon>Spiralia</taxon>
        <taxon>Lophotrochozoa</taxon>
        <taxon>Mollusca</taxon>
        <taxon>Gastropoda</taxon>
        <taxon>Heterobranchia</taxon>
        <taxon>Euthyneura</taxon>
        <taxon>Panpulmonata</taxon>
        <taxon>Sacoglossa</taxon>
        <taxon>Placobranchoidea</taxon>
        <taxon>Plakobranchidae</taxon>
        <taxon>Elysia</taxon>
    </lineage>
</organism>
<dbReference type="Gene3D" id="3.60.10.10">
    <property type="entry name" value="Endonuclease/exonuclease/phosphatase"/>
    <property type="match status" value="1"/>
</dbReference>
<sequence>MNTAQVYAPTNEVTDEEKDLFYNRLQGVVEKLPKEDMNIVMGDLNAKVGVDNRSNEEVMGMHGLGEANDNDLLLRALSTN</sequence>
<dbReference type="SUPFAM" id="SSF56219">
    <property type="entry name" value="DNase I-like"/>
    <property type="match status" value="1"/>
</dbReference>
<comment type="caution">
    <text evidence="1">The sequence shown here is derived from an EMBL/GenBank/DDBJ whole genome shotgun (WGS) entry which is preliminary data.</text>
</comment>
<dbReference type="EMBL" id="BMAT01010472">
    <property type="protein sequence ID" value="GFS27262.1"/>
    <property type="molecule type" value="Genomic_DNA"/>
</dbReference>
<protein>
    <recommendedName>
        <fullName evidence="3">Endonuclease/exonuclease/phosphatase domain-containing protein</fullName>
    </recommendedName>
</protein>
<evidence type="ECO:0000313" key="2">
    <source>
        <dbReference type="Proteomes" id="UP000762676"/>
    </source>
</evidence>
<proteinExistence type="predicted"/>
<name>A0AAV4K0G7_9GAST</name>
<reference evidence="1 2" key="1">
    <citation type="journal article" date="2021" name="Elife">
        <title>Chloroplast acquisition without the gene transfer in kleptoplastic sea slugs, Plakobranchus ocellatus.</title>
        <authorList>
            <person name="Maeda T."/>
            <person name="Takahashi S."/>
            <person name="Yoshida T."/>
            <person name="Shimamura S."/>
            <person name="Takaki Y."/>
            <person name="Nagai Y."/>
            <person name="Toyoda A."/>
            <person name="Suzuki Y."/>
            <person name="Arimoto A."/>
            <person name="Ishii H."/>
            <person name="Satoh N."/>
            <person name="Nishiyama T."/>
            <person name="Hasebe M."/>
            <person name="Maruyama T."/>
            <person name="Minagawa J."/>
            <person name="Obokata J."/>
            <person name="Shigenobu S."/>
        </authorList>
    </citation>
    <scope>NUCLEOTIDE SEQUENCE [LARGE SCALE GENOMIC DNA]</scope>
</reference>
<dbReference type="AlphaFoldDB" id="A0AAV4K0G7"/>